<dbReference type="GO" id="GO:0005737">
    <property type="term" value="C:cytoplasm"/>
    <property type="evidence" value="ECO:0007669"/>
    <property type="project" value="UniProtKB-SubCell"/>
</dbReference>
<keyword evidence="10" id="KW-0963">Cytoplasm</keyword>
<gene>
    <name evidence="12" type="ORF">MAGMO_3535</name>
</gene>
<dbReference type="Pfam" id="PF06969">
    <property type="entry name" value="HemN_C"/>
    <property type="match status" value="1"/>
</dbReference>
<name>A0A1S7LPD8_MAGMO</name>
<dbReference type="GO" id="GO:0046872">
    <property type="term" value="F:metal ion binding"/>
    <property type="evidence" value="ECO:0007669"/>
    <property type="project" value="UniProtKB-UniRule"/>
</dbReference>
<keyword evidence="12" id="KW-0560">Oxidoreductase</keyword>
<dbReference type="GO" id="GO:0006779">
    <property type="term" value="P:porphyrin-containing compound biosynthetic process"/>
    <property type="evidence" value="ECO:0007669"/>
    <property type="project" value="InterPro"/>
</dbReference>
<dbReference type="InterPro" id="IPR010723">
    <property type="entry name" value="HemN_C"/>
</dbReference>
<feature type="domain" description="Radical SAM core" evidence="11">
    <location>
        <begin position="1"/>
        <end position="238"/>
    </location>
</feature>
<keyword evidence="7 10" id="KW-0408">Iron</keyword>
<evidence type="ECO:0000256" key="10">
    <source>
        <dbReference type="RuleBase" id="RU364116"/>
    </source>
</evidence>
<keyword evidence="5 10" id="KW-0949">S-adenosyl-L-methionine</keyword>
<evidence type="ECO:0000256" key="1">
    <source>
        <dbReference type="ARBA" id="ARBA00001966"/>
    </source>
</evidence>
<evidence type="ECO:0000256" key="8">
    <source>
        <dbReference type="ARBA" id="ARBA00023014"/>
    </source>
</evidence>
<dbReference type="PROSITE" id="PS51918">
    <property type="entry name" value="RADICAL_SAM"/>
    <property type="match status" value="1"/>
</dbReference>
<dbReference type="InterPro" id="IPR058240">
    <property type="entry name" value="rSAM_sf"/>
</dbReference>
<dbReference type="SUPFAM" id="SSF102114">
    <property type="entry name" value="Radical SAM enzymes"/>
    <property type="match status" value="1"/>
</dbReference>
<dbReference type="Gene3D" id="3.20.20.70">
    <property type="entry name" value="Aldolase class I"/>
    <property type="match status" value="1"/>
</dbReference>
<comment type="subcellular location">
    <subcellularLocation>
        <location evidence="10">Cytoplasm</location>
    </subcellularLocation>
</comment>
<dbReference type="InterPro" id="IPR004559">
    <property type="entry name" value="HemW-like"/>
</dbReference>
<keyword evidence="9 10" id="KW-0143">Chaperone</keyword>
<dbReference type="SFLD" id="SFLDS00029">
    <property type="entry name" value="Radical_SAM"/>
    <property type="match status" value="1"/>
</dbReference>
<evidence type="ECO:0000256" key="3">
    <source>
        <dbReference type="ARBA" id="ARBA00017228"/>
    </source>
</evidence>
<keyword evidence="10" id="KW-0004">4Fe-4S</keyword>
<dbReference type="CDD" id="cd01335">
    <property type="entry name" value="Radical_SAM"/>
    <property type="match status" value="1"/>
</dbReference>
<evidence type="ECO:0000259" key="11">
    <source>
        <dbReference type="PROSITE" id="PS51918"/>
    </source>
</evidence>
<evidence type="ECO:0000256" key="5">
    <source>
        <dbReference type="ARBA" id="ARBA00022691"/>
    </source>
</evidence>
<dbReference type="Pfam" id="PF04055">
    <property type="entry name" value="Radical_SAM"/>
    <property type="match status" value="1"/>
</dbReference>
<evidence type="ECO:0000256" key="2">
    <source>
        <dbReference type="ARBA" id="ARBA00006100"/>
    </source>
</evidence>
<dbReference type="GO" id="GO:0004109">
    <property type="term" value="F:coproporphyrinogen oxidase activity"/>
    <property type="evidence" value="ECO:0007669"/>
    <property type="project" value="InterPro"/>
</dbReference>
<dbReference type="InterPro" id="IPR006638">
    <property type="entry name" value="Elp3/MiaA/NifB-like_rSAM"/>
</dbReference>
<accession>A0A1S7LPD8</accession>
<keyword evidence="4 10" id="KW-0349">Heme</keyword>
<dbReference type="SFLD" id="SFLDG01065">
    <property type="entry name" value="anaerobic_coproporphyrinogen-I"/>
    <property type="match status" value="1"/>
</dbReference>
<evidence type="ECO:0000256" key="9">
    <source>
        <dbReference type="ARBA" id="ARBA00023186"/>
    </source>
</evidence>
<comment type="function">
    <text evidence="10">Probably acts as a heme chaperone, transferring heme to an unknown acceptor. Binds one molecule of heme per monomer, possibly covalently. Binds 1 [4Fe-4S] cluster. The cluster is coordinated with 3 cysteines and an exchangeable S-adenosyl-L-methionine.</text>
</comment>
<comment type="cofactor">
    <cofactor evidence="1">
        <name>[4Fe-4S] cluster</name>
        <dbReference type="ChEBI" id="CHEBI:49883"/>
    </cofactor>
</comment>
<dbReference type="InterPro" id="IPR013785">
    <property type="entry name" value="Aldolase_TIM"/>
</dbReference>
<dbReference type="GO" id="GO:0051539">
    <property type="term" value="F:4 iron, 4 sulfur cluster binding"/>
    <property type="evidence" value="ECO:0007669"/>
    <property type="project" value="UniProtKB-UniRule"/>
</dbReference>
<comment type="similarity">
    <text evidence="2">Belongs to the anaerobic coproporphyrinogen-III oxidase family. HemW subfamily.</text>
</comment>
<keyword evidence="6 10" id="KW-0479">Metal-binding</keyword>
<dbReference type="InterPro" id="IPR034505">
    <property type="entry name" value="Coproporphyrinogen-III_oxidase"/>
</dbReference>
<evidence type="ECO:0000256" key="6">
    <source>
        <dbReference type="ARBA" id="ARBA00022723"/>
    </source>
</evidence>
<dbReference type="NCBIfam" id="TIGR00539">
    <property type="entry name" value="hemN_rel"/>
    <property type="match status" value="1"/>
</dbReference>
<keyword evidence="8 10" id="KW-0411">Iron-sulfur</keyword>
<dbReference type="PANTHER" id="PTHR13932:SF5">
    <property type="entry name" value="RADICAL S-ADENOSYL METHIONINE DOMAIN-CONTAINING PROTEIN 1, MITOCHONDRIAL"/>
    <property type="match status" value="1"/>
</dbReference>
<dbReference type="AlphaFoldDB" id="A0A1S7LPD8"/>
<proteinExistence type="inferred from homology"/>
<evidence type="ECO:0000313" key="12">
    <source>
        <dbReference type="EMBL" id="CRH07671.1"/>
    </source>
</evidence>
<dbReference type="InterPro" id="IPR007197">
    <property type="entry name" value="rSAM"/>
</dbReference>
<dbReference type="SFLD" id="SFLDF00562">
    <property type="entry name" value="HemN-like__clustered_with_heat"/>
    <property type="match status" value="1"/>
</dbReference>
<dbReference type="SFLD" id="SFLDF00288">
    <property type="entry name" value="HemN-like__clustered_with_nucl"/>
    <property type="match status" value="1"/>
</dbReference>
<dbReference type="SMART" id="SM00729">
    <property type="entry name" value="Elp3"/>
    <property type="match status" value="1"/>
</dbReference>
<dbReference type="PANTHER" id="PTHR13932">
    <property type="entry name" value="COPROPORPHYRINIGEN III OXIDASE"/>
    <property type="match status" value="1"/>
</dbReference>
<protein>
    <recommendedName>
        <fullName evidence="3 10">Heme chaperone HemW</fullName>
    </recommendedName>
</protein>
<dbReference type="EMBL" id="LO017727">
    <property type="protein sequence ID" value="CRH07671.1"/>
    <property type="molecule type" value="Genomic_DNA"/>
</dbReference>
<reference evidence="12" key="1">
    <citation type="submission" date="2015-04" db="EMBL/GenBank/DDBJ databases">
        <authorList>
            <person name="Syromyatnikov M.Y."/>
            <person name="Popov V.N."/>
        </authorList>
    </citation>
    <scope>NUCLEOTIDE SEQUENCE</scope>
    <source>
        <strain evidence="12">MO-1</strain>
    </source>
</reference>
<evidence type="ECO:0000256" key="7">
    <source>
        <dbReference type="ARBA" id="ARBA00023004"/>
    </source>
</evidence>
<organism evidence="12">
    <name type="scientific">Magnetococcus massalia (strain MO-1)</name>
    <dbReference type="NCBI Taxonomy" id="451514"/>
    <lineage>
        <taxon>Bacteria</taxon>
        <taxon>Pseudomonadati</taxon>
        <taxon>Pseudomonadota</taxon>
        <taxon>Magnetococcia</taxon>
        <taxon>Magnetococcales</taxon>
        <taxon>Magnetococcaceae</taxon>
        <taxon>Magnetococcus</taxon>
    </lineage>
</organism>
<evidence type="ECO:0000256" key="4">
    <source>
        <dbReference type="ARBA" id="ARBA00022617"/>
    </source>
</evidence>
<sequence>MDGHPLALYIHIPYCVHKCSYCDFHSRVEATIPQQRYIDALLLEAHFWRQQLTADPRPIHTLFLGGGTPSLFDPQQIARLLTGLKQLWSFAPGCEITLEANPESLTPERLAGYGEAGINRVSMGVQGLTNDRLTLLERPHDGAGAHQALRWLAEAGFTSWSADLIYATPGHTPAIWQRELEAVLDYDPPHLSCYALTLEPGTPMHADAEQGHLTLPGEEMQLELFNLTHQRLTDAGRPAYEVSNFAKPGHCCRHNLNYWRFGDYLGLGAAAHGKLTEPMSQGPKIRRTANRADAALYMEQLEESGTPPLNRDALLSPVTAANECLMMGLRTLEGVSLAHYAELRGAELAQQMASPLRWLQKEGLVIMDKTDLRLTAEGLRLGDGVMSQLLE</sequence>